<dbReference type="EMBL" id="JAWDJX010000007">
    <property type="protein sequence ID" value="KAK3055916.1"/>
    <property type="molecule type" value="Genomic_DNA"/>
</dbReference>
<keyword evidence="3" id="KW-1185">Reference proteome</keyword>
<sequence length="722" mass="80725">MSDPGASSTAQDVPSPSAAPTVPLPIFDRRASPDQATEDDLSTIVTKISAKDDALWRALQRVPCKTPWTDNSTLPDAAADDVLADYLKKRGVPDEKRSAKRNDLMHTLRSVARTDPEAMELMRYLSPEADQDNGHEDRHESRFQQAAEIHGRDEHGRSFAFLNLPRTGVFYDALHGKILADMLSLGWIDSGSNPSPKLVRDKIVEGANKDVILTILCQLSYGGGSFANRAPSQSQVEFVGDLYEDTWQMYEEYRESEGLPLTEQDDDESMDQQSEDENPIEAVESNCGCRFCCSEECEPKAWNLDENDFGEHQFDAEICCKDDQGQPFAFLRLPTDGRFLETVHRRILPGVEGGSMVESRALRQIFRKIIVGQEKDRAMKPLGSTRFGAPPLDAALLREPNALLNCLYDETWKVYEECRTRWKLLGGNTTSGPGLDPFHGSQHHHETVCGEPAQGDGLSGTRMALTSDYRKEFTNVPFDFMGLPPELRTRVYEYALVPGSVSLRTCAHHMPNGTWPVLSPGLLTSNRQINQEAGGLLEENTLIVDVFFHDANPIIHPHQLPTHLLPKINGLVLIIDVAGYFLEVQMVPKYDWHQLQALTSLKHLRIVGVEQSTFSLSPGRWGEILTEVITRVPAGCKVEYGAEAELELAHVDDVARRTEKHEPCRVEEAWEMDVSMLEEAVSNLPATVVQGALSGVVSAPRDWHGEWKCEWEREERDADVTD</sequence>
<feature type="compositionally biased region" description="Acidic residues" evidence="1">
    <location>
        <begin position="263"/>
        <end position="277"/>
    </location>
</feature>
<evidence type="ECO:0000313" key="3">
    <source>
        <dbReference type="Proteomes" id="UP001271007"/>
    </source>
</evidence>
<gene>
    <name evidence="2" type="ORF">LTR09_003150</name>
</gene>
<feature type="region of interest" description="Disordered" evidence="1">
    <location>
        <begin position="256"/>
        <end position="277"/>
    </location>
</feature>
<feature type="region of interest" description="Disordered" evidence="1">
    <location>
        <begin position="1"/>
        <end position="38"/>
    </location>
</feature>
<reference evidence="2" key="1">
    <citation type="submission" date="2023-04" db="EMBL/GenBank/DDBJ databases">
        <title>Black Yeasts Isolated from many extreme environments.</title>
        <authorList>
            <person name="Coleine C."/>
            <person name="Stajich J.E."/>
            <person name="Selbmann L."/>
        </authorList>
    </citation>
    <scope>NUCLEOTIDE SEQUENCE</scope>
    <source>
        <strain evidence="2">CCFEE 5312</strain>
    </source>
</reference>
<comment type="caution">
    <text evidence="2">The sequence shown here is derived from an EMBL/GenBank/DDBJ whole genome shotgun (WGS) entry which is preliminary data.</text>
</comment>
<evidence type="ECO:0000313" key="2">
    <source>
        <dbReference type="EMBL" id="KAK3055916.1"/>
    </source>
</evidence>
<name>A0AAJ0GED5_9PEZI</name>
<accession>A0AAJ0GED5</accession>
<protein>
    <submittedName>
        <fullName evidence="2">Uncharacterized protein</fullName>
    </submittedName>
</protein>
<evidence type="ECO:0000256" key="1">
    <source>
        <dbReference type="SAM" id="MobiDB-lite"/>
    </source>
</evidence>
<proteinExistence type="predicted"/>
<feature type="compositionally biased region" description="Polar residues" evidence="1">
    <location>
        <begin position="1"/>
        <end position="14"/>
    </location>
</feature>
<dbReference type="Proteomes" id="UP001271007">
    <property type="component" value="Unassembled WGS sequence"/>
</dbReference>
<dbReference type="AlphaFoldDB" id="A0AAJ0GED5"/>
<organism evidence="2 3">
    <name type="scientific">Extremus antarcticus</name>
    <dbReference type="NCBI Taxonomy" id="702011"/>
    <lineage>
        <taxon>Eukaryota</taxon>
        <taxon>Fungi</taxon>
        <taxon>Dikarya</taxon>
        <taxon>Ascomycota</taxon>
        <taxon>Pezizomycotina</taxon>
        <taxon>Dothideomycetes</taxon>
        <taxon>Dothideomycetidae</taxon>
        <taxon>Mycosphaerellales</taxon>
        <taxon>Extremaceae</taxon>
        <taxon>Extremus</taxon>
    </lineage>
</organism>